<evidence type="ECO:0000313" key="3">
    <source>
        <dbReference type="Proteomes" id="UP000479241"/>
    </source>
</evidence>
<evidence type="ECO:0000313" key="2">
    <source>
        <dbReference type="EMBL" id="NEK84450.1"/>
    </source>
</evidence>
<reference evidence="2 3" key="1">
    <citation type="submission" date="2019-12" db="EMBL/GenBank/DDBJ databases">
        <title>the WGS of Blastococcus saxobsidens 67B17.</title>
        <authorList>
            <person name="Jiang Z."/>
        </authorList>
    </citation>
    <scope>NUCLEOTIDE SEQUENCE [LARGE SCALE GENOMIC DNA]</scope>
    <source>
        <strain evidence="2 3">67B17</strain>
    </source>
</reference>
<organism evidence="2 3">
    <name type="scientific">Blastococcus saxobsidens</name>
    <dbReference type="NCBI Taxonomy" id="138336"/>
    <lineage>
        <taxon>Bacteria</taxon>
        <taxon>Bacillati</taxon>
        <taxon>Actinomycetota</taxon>
        <taxon>Actinomycetes</taxon>
        <taxon>Geodermatophilales</taxon>
        <taxon>Geodermatophilaceae</taxon>
        <taxon>Blastococcus</taxon>
    </lineage>
</organism>
<dbReference type="EMBL" id="JAAGWG010000002">
    <property type="protein sequence ID" value="NEK84450.1"/>
    <property type="molecule type" value="Genomic_DNA"/>
</dbReference>
<keyword evidence="1" id="KW-1133">Transmembrane helix</keyword>
<evidence type="ECO:0008006" key="4">
    <source>
        <dbReference type="Google" id="ProtNLM"/>
    </source>
</evidence>
<dbReference type="AlphaFoldDB" id="A0A6L9VZ42"/>
<protein>
    <recommendedName>
        <fullName evidence="4">PH domain-containing protein</fullName>
    </recommendedName>
</protein>
<dbReference type="Proteomes" id="UP000479241">
    <property type="component" value="Unassembled WGS sequence"/>
</dbReference>
<feature type="transmembrane region" description="Helical" evidence="1">
    <location>
        <begin position="60"/>
        <end position="79"/>
    </location>
</feature>
<evidence type="ECO:0000256" key="1">
    <source>
        <dbReference type="SAM" id="Phobius"/>
    </source>
</evidence>
<feature type="transmembrane region" description="Helical" evidence="1">
    <location>
        <begin position="29"/>
        <end position="48"/>
    </location>
</feature>
<proteinExistence type="predicted"/>
<gene>
    <name evidence="2" type="ORF">GCU60_01550</name>
</gene>
<name>A0A6L9VZ42_9ACTN</name>
<comment type="caution">
    <text evidence="2">The sequence shown here is derived from an EMBL/GenBank/DDBJ whole genome shotgun (WGS) entry which is preliminary data.</text>
</comment>
<keyword evidence="1" id="KW-0812">Transmembrane</keyword>
<sequence>MTDRRASTDGTPAVPGEVRVLLGRCGTPLIVFSALGIVGSFVFAWGWIADDLPTPPGDMLVTLLPLVLGVIVLGLLATARIVGSSTGHVVVIGLFVVHRVPVHEIVELAPRGPLAIRTASGRRVRSIAYGQSLIGEVAGCPRSRRASDRITEFCHRMEADGNGRGGSECSVGLRGGEMLVALLSGVLLVAVTVVLNQA</sequence>
<feature type="transmembrane region" description="Helical" evidence="1">
    <location>
        <begin position="178"/>
        <end position="195"/>
    </location>
</feature>
<accession>A0A6L9VZ42</accession>
<dbReference type="RefSeq" id="WP_163201872.1">
    <property type="nucleotide sequence ID" value="NZ_JAAGWG010000002.1"/>
</dbReference>
<keyword evidence="1" id="KW-0472">Membrane</keyword>